<feature type="transmembrane region" description="Helical" evidence="6">
    <location>
        <begin position="604"/>
        <end position="623"/>
    </location>
</feature>
<keyword evidence="3 6" id="KW-0812">Transmembrane</keyword>
<dbReference type="EMBL" id="FPAA01000002">
    <property type="protein sequence ID" value="SFS43461.1"/>
    <property type="molecule type" value="Genomic_DNA"/>
</dbReference>
<evidence type="ECO:0000313" key="7">
    <source>
        <dbReference type="EMBL" id="SFS43461.1"/>
    </source>
</evidence>
<feature type="transmembrane region" description="Helical" evidence="6">
    <location>
        <begin position="568"/>
        <end position="592"/>
    </location>
</feature>
<keyword evidence="2" id="KW-0813">Transport</keyword>
<keyword evidence="8" id="KW-1185">Reference proteome</keyword>
<sequence length="635" mass="66406">MINQQNDRKTGFVPYVSADKTLPELTWMACVLGIVLAVVFGAANAYLGLKIGLTVSASIPAAVISMGILRGIFRRESILENNIVQTMTTAGEAIGAGAVFTLPALFLWDLNPNQGMIAFIALTGGFLGVFMMIPLRRLLIVNEHETLPYPEGTACAEVLKSGETGGKNARLVGAGFLVGGIVKALGDGFVLFKTEIEAQISKFKNAVIGLDIYPALLGVGYIIGPRIAGQMMAGGLLAWVVLIPLISFFGAGSSQTIFPAAAPIAELDAWGIWKGYITYIGAGAVAVAGLITMVKTLPTLIYSIRDTIQSARKNQLGGQGLARTDQDIPLKWVGIGVFVIVLILAFAPLTNIGVIGALSIAVFGFLFVAVASRIVGVVGSSSSPVSGMTIATILIVTFIFKATGLSGIHGMIAALIVGAIVCTALAVSGDISQDLKTGHLIGGTPWKQQIAMMIGVVASGLVIGVVLVILNEAYGMGSKELLAPKAVLMKTIIEGMMRGDLPWDLIFLGAGIAIVIEFLGLNSLVVAVGVYLPIHVSAPIIVGGGIRWIIDATTKDFDLRKMRNEAGVLFASGLIAGESLIGVVIAILIVSGVSIPSSPMSENMWISLGVFGVVGLLLWWVAYRSAGRRLKHGAK</sequence>
<dbReference type="GO" id="GO:0035673">
    <property type="term" value="F:oligopeptide transmembrane transporter activity"/>
    <property type="evidence" value="ECO:0007669"/>
    <property type="project" value="InterPro"/>
</dbReference>
<feature type="transmembrane region" description="Helical" evidence="6">
    <location>
        <begin position="236"/>
        <end position="257"/>
    </location>
</feature>
<gene>
    <name evidence="7" type="ORF">SAMN05444972_102119</name>
</gene>
<organism evidence="7 8">
    <name type="scientific">Marininema halotolerans</name>
    <dbReference type="NCBI Taxonomy" id="1155944"/>
    <lineage>
        <taxon>Bacteria</taxon>
        <taxon>Bacillati</taxon>
        <taxon>Bacillota</taxon>
        <taxon>Bacilli</taxon>
        <taxon>Bacillales</taxon>
        <taxon>Thermoactinomycetaceae</taxon>
        <taxon>Marininema</taxon>
    </lineage>
</organism>
<feature type="transmembrane region" description="Helical" evidence="6">
    <location>
        <begin position="25"/>
        <end position="47"/>
    </location>
</feature>
<reference evidence="8" key="1">
    <citation type="submission" date="2016-10" db="EMBL/GenBank/DDBJ databases">
        <authorList>
            <person name="Varghese N."/>
            <person name="Submissions S."/>
        </authorList>
    </citation>
    <scope>NUCLEOTIDE SEQUENCE [LARGE SCALE GENOMIC DNA]</scope>
    <source>
        <strain evidence="8">DSM 45789</strain>
    </source>
</reference>
<dbReference type="Proteomes" id="UP000198660">
    <property type="component" value="Unassembled WGS sequence"/>
</dbReference>
<dbReference type="Pfam" id="PF03169">
    <property type="entry name" value="OPT"/>
    <property type="match status" value="1"/>
</dbReference>
<feature type="transmembrane region" description="Helical" evidence="6">
    <location>
        <begin position="206"/>
        <end position="224"/>
    </location>
</feature>
<name>A0A1I6PTC5_9BACL</name>
<comment type="subcellular location">
    <subcellularLocation>
        <location evidence="1">Membrane</location>
        <topology evidence="1">Multi-pass membrane protein</topology>
    </subcellularLocation>
</comment>
<feature type="transmembrane region" description="Helical" evidence="6">
    <location>
        <begin position="277"/>
        <end position="304"/>
    </location>
</feature>
<feature type="transmembrane region" description="Helical" evidence="6">
    <location>
        <begin position="53"/>
        <end position="73"/>
    </location>
</feature>
<feature type="transmembrane region" description="Helical" evidence="6">
    <location>
        <begin position="383"/>
        <end position="402"/>
    </location>
</feature>
<feature type="transmembrane region" description="Helical" evidence="6">
    <location>
        <begin position="169"/>
        <end position="186"/>
    </location>
</feature>
<feature type="transmembrane region" description="Helical" evidence="6">
    <location>
        <begin position="93"/>
        <end position="110"/>
    </location>
</feature>
<keyword evidence="5 6" id="KW-0472">Membrane</keyword>
<dbReference type="PANTHER" id="PTHR31645:SF0">
    <property type="entry name" value="OLIGOPEPTIDE TRANSPORTER YGL114W-RELATED"/>
    <property type="match status" value="1"/>
</dbReference>
<dbReference type="NCBIfam" id="TIGR00728">
    <property type="entry name" value="OPT_sfam"/>
    <property type="match status" value="1"/>
</dbReference>
<accession>A0A1I6PTC5</accession>
<proteinExistence type="predicted"/>
<dbReference type="AlphaFoldDB" id="A0A1I6PTC5"/>
<evidence type="ECO:0000256" key="3">
    <source>
        <dbReference type="ARBA" id="ARBA00022692"/>
    </source>
</evidence>
<dbReference type="PANTHER" id="PTHR31645">
    <property type="entry name" value="OLIGOPEPTIDE TRANSPORTER YGL114W-RELATED"/>
    <property type="match status" value="1"/>
</dbReference>
<dbReference type="GO" id="GO:0016020">
    <property type="term" value="C:membrane"/>
    <property type="evidence" value="ECO:0007669"/>
    <property type="project" value="UniProtKB-SubCell"/>
</dbReference>
<protein>
    <submittedName>
        <fullName evidence="7">Putative oligopeptide transporter, OPT family</fullName>
    </submittedName>
</protein>
<feature type="transmembrane region" description="Helical" evidence="6">
    <location>
        <begin position="505"/>
        <end position="532"/>
    </location>
</feature>
<evidence type="ECO:0000256" key="1">
    <source>
        <dbReference type="ARBA" id="ARBA00004141"/>
    </source>
</evidence>
<dbReference type="InterPro" id="IPR045035">
    <property type="entry name" value="YSL-like"/>
</dbReference>
<evidence type="ECO:0000256" key="2">
    <source>
        <dbReference type="ARBA" id="ARBA00022448"/>
    </source>
</evidence>
<feature type="transmembrane region" description="Helical" evidence="6">
    <location>
        <begin position="408"/>
        <end position="429"/>
    </location>
</feature>
<evidence type="ECO:0000256" key="6">
    <source>
        <dbReference type="SAM" id="Phobius"/>
    </source>
</evidence>
<evidence type="ECO:0000313" key="8">
    <source>
        <dbReference type="Proteomes" id="UP000198660"/>
    </source>
</evidence>
<dbReference type="InterPro" id="IPR004814">
    <property type="entry name" value="Oligopep_transpt"/>
</dbReference>
<keyword evidence="4 6" id="KW-1133">Transmembrane helix</keyword>
<feature type="transmembrane region" description="Helical" evidence="6">
    <location>
        <begin position="328"/>
        <end position="346"/>
    </location>
</feature>
<evidence type="ECO:0000256" key="4">
    <source>
        <dbReference type="ARBA" id="ARBA00022989"/>
    </source>
</evidence>
<dbReference type="InterPro" id="IPR004813">
    <property type="entry name" value="OPT"/>
</dbReference>
<feature type="transmembrane region" description="Helical" evidence="6">
    <location>
        <begin position="450"/>
        <end position="470"/>
    </location>
</feature>
<dbReference type="NCBIfam" id="TIGR00733">
    <property type="entry name" value="OPT family oligopeptide transporter"/>
    <property type="match status" value="1"/>
</dbReference>
<feature type="transmembrane region" description="Helical" evidence="6">
    <location>
        <begin position="116"/>
        <end position="135"/>
    </location>
</feature>
<evidence type="ECO:0000256" key="5">
    <source>
        <dbReference type="ARBA" id="ARBA00023136"/>
    </source>
</evidence>